<dbReference type="InterPro" id="IPR011765">
    <property type="entry name" value="Pept_M16_N"/>
</dbReference>
<keyword evidence="14" id="KW-1185">Reference proteome</keyword>
<comment type="caution">
    <text evidence="13">The sequence shown here is derived from an EMBL/GenBank/DDBJ whole genome shotgun (WGS) entry which is preliminary data.</text>
</comment>
<keyword evidence="5" id="KW-0378">Hydrolase</keyword>
<keyword evidence="4" id="KW-0479">Metal-binding</keyword>
<evidence type="ECO:0000256" key="9">
    <source>
        <dbReference type="SAM" id="Coils"/>
    </source>
</evidence>
<evidence type="ECO:0000256" key="4">
    <source>
        <dbReference type="ARBA" id="ARBA00022723"/>
    </source>
</evidence>
<evidence type="ECO:0000256" key="3">
    <source>
        <dbReference type="ARBA" id="ARBA00022670"/>
    </source>
</evidence>
<evidence type="ECO:0000313" key="13">
    <source>
        <dbReference type="EMBL" id="PCE63956.1"/>
    </source>
</evidence>
<proteinExistence type="inferred from homology"/>
<feature type="domain" description="Peptidase M16 C-terminal" evidence="12">
    <location>
        <begin position="269"/>
        <end position="437"/>
    </location>
</feature>
<dbReference type="GO" id="GO:0004222">
    <property type="term" value="F:metalloendopeptidase activity"/>
    <property type="evidence" value="ECO:0007669"/>
    <property type="project" value="InterPro"/>
</dbReference>
<evidence type="ECO:0000256" key="7">
    <source>
        <dbReference type="ARBA" id="ARBA00023049"/>
    </source>
</evidence>
<dbReference type="PANTHER" id="PTHR43690:SF17">
    <property type="entry name" value="PROTEIN YHJJ"/>
    <property type="match status" value="1"/>
</dbReference>
<dbReference type="Pfam" id="PF00675">
    <property type="entry name" value="Peptidase_M16"/>
    <property type="match status" value="1"/>
</dbReference>
<reference evidence="13 14" key="1">
    <citation type="submission" date="2017-04" db="EMBL/GenBank/DDBJ databases">
        <title>A new member of the family Flavobacteriaceae isolated from ascidians.</title>
        <authorList>
            <person name="Chen L."/>
        </authorList>
    </citation>
    <scope>NUCLEOTIDE SEQUENCE [LARGE SCALE GENOMIC DNA]</scope>
    <source>
        <strain evidence="13 14">HQA918</strain>
    </source>
</reference>
<dbReference type="SUPFAM" id="SSF63411">
    <property type="entry name" value="LuxS/MPP-like metallohydrolase"/>
    <property type="match status" value="4"/>
</dbReference>
<feature type="coiled-coil region" evidence="9">
    <location>
        <begin position="860"/>
        <end position="887"/>
    </location>
</feature>
<keyword evidence="6" id="KW-0862">Zinc</keyword>
<keyword evidence="7" id="KW-0482">Metalloprotease</keyword>
<keyword evidence="3" id="KW-0645">Protease</keyword>
<evidence type="ECO:0000256" key="10">
    <source>
        <dbReference type="SAM" id="SignalP"/>
    </source>
</evidence>
<comment type="similarity">
    <text evidence="2 8">Belongs to the peptidase M16 family.</text>
</comment>
<dbReference type="OrthoDB" id="9811314at2"/>
<sequence length="988" mass="112100">MKKKLSLLLLVVATLFTACKEKEPEATFAVNTQTDANGYEYETVSNDPTGLRLYTLKNGLKVYLSQNKTEPKIQTFIPVRAGSVYDPADNTGLAHYLEHMMFKGTDEFGTQDWAAEKVLLDSISNLYEAHKAEQDPEKKKAIYKQIDETSVAASQISIANEYDKMISSLGAEGTNAWTWHEETVYVNKIPSNGLDKWLHVESERFSQVVLRIFHTELEAVYEEFNRSQDSDFRRAAFALNKALFPTHPYGQQTTIGTSEHLKNPSMVAINNYFNTYYVPNNMAVILVGDLEFDETIQKVDKAFGNFKYQEVTHPERPVEAAMTAPAEVEVFGPENERVNIAFRSQGIGSEDEIKLMLVDMILNNSTAGLIDLNLNQKQMVQGAGSYTTFLNDYGMHQFYGNPKSGQSLEEVKDLILGQIEEVKKGNFEDWLIDAVINDLKLNEIRQYENTNGVAYQYVKAFTQFQDWKDRISMFEKMKKVTKQELVDFANAFYTNNYAVVYKRQGETKDLVKVENPGITPIELNRGKKSEFVQGFDKMTSPDLQPEFVDYDKAIQTSTLENGLSMAYIPNTTNDLAELNLIFDMGNDHNKKLGLAAGYLEYLGTHEKTPEEVSKDFYKLGVNYGVRTGSDRTTIYVSGLRENLGKGLALLEDLWANAQADQETWDKYVLKIAKGRQDTKANKGQIMWRGLFSYGEFGENSRLRDIYTIEELKAMDSKEMVAEIKNLKGYQHRLFYYGKDLNQATEALAAHHQIDGELKAYPNPKTYERKETGGNVYFVDYDMVQAEMLFLSKGDTFDPSKMAATRLFNTYFGSGLSSIVFQEIRESKSLAYSAFSAYGAADKAGEPDYTYAYVGTQANKLNQAVDAMMELMENMPEAQENFEAAKASTLKKLAAERTTKSRIFWSYEGLKKRGLTQNNKEEIYNTIKNMSFDDLKGFFNENIKGGDYDVMVVGNKKDVDVNALSRLGKVQELDVDYLFNYEKPAPIKD</sequence>
<dbReference type="InterPro" id="IPR050626">
    <property type="entry name" value="Peptidase_M16"/>
</dbReference>
<comment type="cofactor">
    <cofactor evidence="1">
        <name>Zn(2+)</name>
        <dbReference type="ChEBI" id="CHEBI:29105"/>
    </cofactor>
</comment>
<keyword evidence="9" id="KW-0175">Coiled coil</keyword>
<name>A0A2A4G7I7_9FLAO</name>
<dbReference type="PROSITE" id="PS51257">
    <property type="entry name" value="PROKAR_LIPOPROTEIN"/>
    <property type="match status" value="1"/>
</dbReference>
<accession>A0A2A4G7I7</accession>
<dbReference type="PROSITE" id="PS00143">
    <property type="entry name" value="INSULINASE"/>
    <property type="match status" value="1"/>
</dbReference>
<gene>
    <name evidence="13" type="ORF">B7P33_11930</name>
</gene>
<keyword evidence="10" id="KW-0732">Signal</keyword>
<dbReference type="InterPro" id="IPR011249">
    <property type="entry name" value="Metalloenz_LuxS/M16"/>
</dbReference>
<protein>
    <submittedName>
        <fullName evidence="13">Peptidase M16</fullName>
    </submittedName>
</protein>
<evidence type="ECO:0000256" key="2">
    <source>
        <dbReference type="ARBA" id="ARBA00007261"/>
    </source>
</evidence>
<evidence type="ECO:0000256" key="1">
    <source>
        <dbReference type="ARBA" id="ARBA00001947"/>
    </source>
</evidence>
<evidence type="ECO:0000313" key="14">
    <source>
        <dbReference type="Proteomes" id="UP000219559"/>
    </source>
</evidence>
<dbReference type="RefSeq" id="WP_097442673.1">
    <property type="nucleotide sequence ID" value="NZ_NBWU01000004.1"/>
</dbReference>
<dbReference type="InterPro" id="IPR007863">
    <property type="entry name" value="Peptidase_M16_C"/>
</dbReference>
<dbReference type="GO" id="GO:0046872">
    <property type="term" value="F:metal ion binding"/>
    <property type="evidence" value="ECO:0007669"/>
    <property type="project" value="UniProtKB-KW"/>
</dbReference>
<evidence type="ECO:0000256" key="5">
    <source>
        <dbReference type="ARBA" id="ARBA00022801"/>
    </source>
</evidence>
<dbReference type="InterPro" id="IPR001431">
    <property type="entry name" value="Pept_M16_Zn_BS"/>
</dbReference>
<evidence type="ECO:0000259" key="11">
    <source>
        <dbReference type="Pfam" id="PF00675"/>
    </source>
</evidence>
<dbReference type="PANTHER" id="PTHR43690">
    <property type="entry name" value="NARDILYSIN"/>
    <property type="match status" value="1"/>
</dbReference>
<organism evidence="13 14">
    <name type="scientific">Sediminicola luteus</name>
    <dbReference type="NCBI Taxonomy" id="319238"/>
    <lineage>
        <taxon>Bacteria</taxon>
        <taxon>Pseudomonadati</taxon>
        <taxon>Bacteroidota</taxon>
        <taxon>Flavobacteriia</taxon>
        <taxon>Flavobacteriales</taxon>
        <taxon>Flavobacteriaceae</taxon>
        <taxon>Sediminicola</taxon>
    </lineage>
</organism>
<dbReference type="Pfam" id="PF05193">
    <property type="entry name" value="Peptidase_M16_C"/>
    <property type="match status" value="2"/>
</dbReference>
<evidence type="ECO:0000256" key="8">
    <source>
        <dbReference type="RuleBase" id="RU004447"/>
    </source>
</evidence>
<feature type="signal peptide" evidence="10">
    <location>
        <begin position="1"/>
        <end position="20"/>
    </location>
</feature>
<evidence type="ECO:0000259" key="12">
    <source>
        <dbReference type="Pfam" id="PF05193"/>
    </source>
</evidence>
<feature type="chain" id="PRO_5012720369" evidence="10">
    <location>
        <begin position="21"/>
        <end position="988"/>
    </location>
</feature>
<dbReference type="AlphaFoldDB" id="A0A2A4G7I7"/>
<dbReference type="EMBL" id="NBWU01000004">
    <property type="protein sequence ID" value="PCE63956.1"/>
    <property type="molecule type" value="Genomic_DNA"/>
</dbReference>
<evidence type="ECO:0000256" key="6">
    <source>
        <dbReference type="ARBA" id="ARBA00022833"/>
    </source>
</evidence>
<dbReference type="GO" id="GO:0006508">
    <property type="term" value="P:proteolysis"/>
    <property type="evidence" value="ECO:0007669"/>
    <property type="project" value="UniProtKB-KW"/>
</dbReference>
<feature type="domain" description="Peptidase M16 N-terminal" evidence="11">
    <location>
        <begin position="62"/>
        <end position="108"/>
    </location>
</feature>
<feature type="domain" description="Peptidase M16 C-terminal" evidence="12">
    <location>
        <begin position="756"/>
        <end position="886"/>
    </location>
</feature>
<dbReference type="Proteomes" id="UP000219559">
    <property type="component" value="Unassembled WGS sequence"/>
</dbReference>
<dbReference type="Gene3D" id="3.30.830.10">
    <property type="entry name" value="Metalloenzyme, LuxS/M16 peptidase-like"/>
    <property type="match status" value="4"/>
</dbReference>